<dbReference type="Pfam" id="PF07645">
    <property type="entry name" value="EGF_CA"/>
    <property type="match status" value="1"/>
</dbReference>
<dbReference type="InterPro" id="IPR000742">
    <property type="entry name" value="EGF"/>
</dbReference>
<dbReference type="GO" id="GO:0005509">
    <property type="term" value="F:calcium ion binding"/>
    <property type="evidence" value="ECO:0007669"/>
    <property type="project" value="InterPro"/>
</dbReference>
<dbReference type="RefSeq" id="XP_032822638.1">
    <property type="nucleotide sequence ID" value="XM_032966747.1"/>
</dbReference>
<accession>A0AAJ7X786</accession>
<feature type="compositionally biased region" description="Low complexity" evidence="10">
    <location>
        <begin position="515"/>
        <end position="528"/>
    </location>
</feature>
<feature type="region of interest" description="Disordered" evidence="10">
    <location>
        <begin position="252"/>
        <end position="273"/>
    </location>
</feature>
<dbReference type="AlphaFoldDB" id="A0AAJ7X786"/>
<evidence type="ECO:0000256" key="4">
    <source>
        <dbReference type="ARBA" id="ARBA00022729"/>
    </source>
</evidence>
<evidence type="ECO:0000256" key="5">
    <source>
        <dbReference type="ARBA" id="ARBA00022737"/>
    </source>
</evidence>
<feature type="region of interest" description="Disordered" evidence="10">
    <location>
        <begin position="564"/>
        <end position="594"/>
    </location>
</feature>
<evidence type="ECO:0000256" key="6">
    <source>
        <dbReference type="ARBA" id="ARBA00023136"/>
    </source>
</evidence>
<dbReference type="SUPFAM" id="SSF57184">
    <property type="entry name" value="Growth factor receptor domain"/>
    <property type="match status" value="1"/>
</dbReference>
<evidence type="ECO:0000256" key="10">
    <source>
        <dbReference type="SAM" id="MobiDB-lite"/>
    </source>
</evidence>
<proteinExistence type="predicted"/>
<feature type="domain" description="EGF-like" evidence="13">
    <location>
        <begin position="685"/>
        <end position="722"/>
    </location>
</feature>
<feature type="compositionally biased region" description="Polar residues" evidence="10">
    <location>
        <begin position="613"/>
        <end position="638"/>
    </location>
</feature>
<dbReference type="InterPro" id="IPR000152">
    <property type="entry name" value="EGF-type_Asp/Asn_hydroxyl_site"/>
</dbReference>
<sequence length="1032" mass="107505">MPLLSRSVLLCSLLACVAHTVTARGGHAVTAAEATATTAAVRGQTEAIASAVAPVQGRIGATAEAAVATAEAPQGLTDATLATAGVEATAAATAQGHTEATSVFTTVNILSSPIGPGAAQQITRKIAPSSQQREASTPTTFTTGATITEVTVLGESQTSEASGARRRSKPADVSQTDASGSSNGASTLASDPGDLAGAASSATGSAGSPLLPRSTPREISIGTPTSATDLSAPPPLTESNATVFTAATHSAPALPRSPAASAHDPERARLSASYSPTEIVDTVRGRTIAFGRDPTRHSKGEQSPDVTIATLPRVAQPPTASGGTEATSSGALLVLQKITRTPVGSGGDRFTVTPAVITSEANLEKTAIPVITTALYASHSHSYNKTAMITEMTETTSTAPNEKELFVTHGPLGLPTGTTSTQQSGKDVDSTSVAKSTAAVDTWWQQNVSVDARDHHTSTQPQTHKETDRVSHGNISATLTTSSNHEKFTQSTTDNPSLIWRVTNEVRETASANWSRSTAASTPLATTTEADVRDEDRATSVPPFHRGTAGSTWGYLSRTAATESTAKSVNPSQAASTLAATHEPSPGQVFPSSASTQIIVTNTTSSYATRTAPTIGTMKDPQTTLGDGATSMATSAQHVGSESSKSSGSSETTALTNSTIAATRAPPTNNETAPPTHLSIATSPDVDECTKNPCPLPSAACSNAPGSFACKCPPGYDDSTGGGCVQVKVFPGIMRTRRPLFERGFNNGTTFPNKRTLLQLVRVLNESFKDLHHFVKSVINITRADGATVRVSNLFGAYSAATSEGVAARINGFVNACRGGASASPVCSFAVRHGLSYEAVSLCDGDACDAKTSECADSGGFVRCTCKTGYFKFKDTDRTCRDCGSGYFLRNNGSCTRCSYGFGGFNCDDPSLLVMVAMAVTLCCLFLAMVWMAKKACGRRRARARRLVPSRVQLSPYADLPPAPPRAHRARARCDSVGSRVKLALQQQISSTSSERASEVWRYSDMEMHRMSKLGRYNLSYVGDEAGIRDYF</sequence>
<feature type="region of interest" description="Disordered" evidence="10">
    <location>
        <begin position="120"/>
        <end position="238"/>
    </location>
</feature>
<feature type="region of interest" description="Disordered" evidence="10">
    <location>
        <begin position="510"/>
        <end position="552"/>
    </location>
</feature>
<evidence type="ECO:0000313" key="15">
    <source>
        <dbReference type="RefSeq" id="XP_032822638.1"/>
    </source>
</evidence>
<dbReference type="PROSITE" id="PS00010">
    <property type="entry name" value="ASX_HYDROXYL"/>
    <property type="match status" value="1"/>
</dbReference>
<keyword evidence="7" id="KW-1015">Disulfide bond</keyword>
<feature type="transmembrane region" description="Helical" evidence="11">
    <location>
        <begin position="912"/>
        <end position="933"/>
    </location>
</feature>
<feature type="compositionally biased region" description="Low complexity" evidence="10">
    <location>
        <begin position="252"/>
        <end position="262"/>
    </location>
</feature>
<feature type="region of interest" description="Disordered" evidence="10">
    <location>
        <begin position="453"/>
        <end position="474"/>
    </location>
</feature>
<dbReference type="PROSITE" id="PS50026">
    <property type="entry name" value="EGF_3"/>
    <property type="match status" value="1"/>
</dbReference>
<feature type="signal peptide" evidence="12">
    <location>
        <begin position="1"/>
        <end position="23"/>
    </location>
</feature>
<comment type="caution">
    <text evidence="9">Lacks conserved residue(s) required for the propagation of feature annotation.</text>
</comment>
<organism evidence="14 15">
    <name type="scientific">Petromyzon marinus</name>
    <name type="common">Sea lamprey</name>
    <dbReference type="NCBI Taxonomy" id="7757"/>
    <lineage>
        <taxon>Eukaryota</taxon>
        <taxon>Metazoa</taxon>
        <taxon>Chordata</taxon>
        <taxon>Craniata</taxon>
        <taxon>Vertebrata</taxon>
        <taxon>Cyclostomata</taxon>
        <taxon>Hyperoartia</taxon>
        <taxon>Petromyzontiformes</taxon>
        <taxon>Petromyzontidae</taxon>
        <taxon>Petromyzon</taxon>
    </lineage>
</organism>
<dbReference type="PROSITE" id="PS01187">
    <property type="entry name" value="EGF_CA"/>
    <property type="match status" value="1"/>
</dbReference>
<feature type="chain" id="PRO_5042488851" evidence="12">
    <location>
        <begin position="24"/>
        <end position="1032"/>
    </location>
</feature>
<feature type="compositionally biased region" description="Polar residues" evidence="10">
    <location>
        <begin position="173"/>
        <end position="189"/>
    </location>
</feature>
<keyword evidence="4 12" id="KW-0732">Signal</keyword>
<dbReference type="CDD" id="cd00054">
    <property type="entry name" value="EGF_CA"/>
    <property type="match status" value="1"/>
</dbReference>
<keyword evidence="5" id="KW-0677">Repeat</keyword>
<evidence type="ECO:0000256" key="7">
    <source>
        <dbReference type="ARBA" id="ARBA00023157"/>
    </source>
</evidence>
<dbReference type="InterPro" id="IPR049883">
    <property type="entry name" value="NOTCH1_EGF-like"/>
</dbReference>
<keyword evidence="2" id="KW-1003">Cell membrane</keyword>
<comment type="subcellular location">
    <subcellularLocation>
        <location evidence="1">Cell membrane</location>
    </subcellularLocation>
</comment>
<dbReference type="PANTHER" id="PTHR24037:SF10">
    <property type="entry name" value="MUCIN-13"/>
    <property type="match status" value="1"/>
</dbReference>
<dbReference type="SMART" id="SM00181">
    <property type="entry name" value="EGF"/>
    <property type="match status" value="2"/>
</dbReference>
<evidence type="ECO:0000313" key="14">
    <source>
        <dbReference type="Proteomes" id="UP001318040"/>
    </source>
</evidence>
<evidence type="ECO:0000256" key="3">
    <source>
        <dbReference type="ARBA" id="ARBA00022536"/>
    </source>
</evidence>
<evidence type="ECO:0000256" key="2">
    <source>
        <dbReference type="ARBA" id="ARBA00022475"/>
    </source>
</evidence>
<dbReference type="PANTHER" id="PTHR24037">
    <property type="entry name" value="HEART DEVELOPMENT PROTEIN WITH EGF-LIKE DOMAINS 1"/>
    <property type="match status" value="1"/>
</dbReference>
<keyword evidence="14" id="KW-1185">Reference proteome</keyword>
<evidence type="ECO:0000256" key="9">
    <source>
        <dbReference type="PROSITE-ProRule" id="PRU00076"/>
    </source>
</evidence>
<feature type="compositionally biased region" description="Basic and acidic residues" evidence="10">
    <location>
        <begin position="453"/>
        <end position="471"/>
    </location>
</feature>
<feature type="region of interest" description="Disordered" evidence="10">
    <location>
        <begin position="613"/>
        <end position="674"/>
    </location>
</feature>
<feature type="compositionally biased region" description="Low complexity" evidence="10">
    <location>
        <begin position="196"/>
        <end position="208"/>
    </location>
</feature>
<keyword evidence="8" id="KW-0325">Glycoprotein</keyword>
<dbReference type="InterPro" id="IPR018097">
    <property type="entry name" value="EGF_Ca-bd_CS"/>
</dbReference>
<dbReference type="InterPro" id="IPR001881">
    <property type="entry name" value="EGF-like_Ca-bd_dom"/>
</dbReference>
<dbReference type="GO" id="GO:0005886">
    <property type="term" value="C:plasma membrane"/>
    <property type="evidence" value="ECO:0007669"/>
    <property type="project" value="UniProtKB-SubCell"/>
</dbReference>
<keyword evidence="6 11" id="KW-0472">Membrane</keyword>
<name>A0AAJ7X786_PETMA</name>
<protein>
    <submittedName>
        <fullName evidence="15">Protein HEG-like isoform X2</fullName>
    </submittedName>
</protein>
<feature type="compositionally biased region" description="Low complexity" evidence="10">
    <location>
        <begin position="661"/>
        <end position="674"/>
    </location>
</feature>
<dbReference type="Proteomes" id="UP001318040">
    <property type="component" value="Chromosome 2"/>
</dbReference>
<keyword evidence="11" id="KW-1133">Transmembrane helix</keyword>
<gene>
    <name evidence="15" type="primary">LOC116949419</name>
</gene>
<feature type="compositionally biased region" description="Polar residues" evidence="10">
    <location>
        <begin position="120"/>
        <end position="136"/>
    </location>
</feature>
<feature type="compositionally biased region" description="Polar residues" evidence="10">
    <location>
        <begin position="564"/>
        <end position="579"/>
    </location>
</feature>
<evidence type="ECO:0000256" key="12">
    <source>
        <dbReference type="SAM" id="SignalP"/>
    </source>
</evidence>
<evidence type="ECO:0000256" key="8">
    <source>
        <dbReference type="ARBA" id="ARBA00023180"/>
    </source>
</evidence>
<keyword evidence="3 9" id="KW-0245">EGF-like domain</keyword>
<reference evidence="15" key="1">
    <citation type="submission" date="2025-08" db="UniProtKB">
        <authorList>
            <consortium name="RefSeq"/>
        </authorList>
    </citation>
    <scope>IDENTIFICATION</scope>
    <source>
        <tissue evidence="15">Sperm</tissue>
    </source>
</reference>
<dbReference type="SMART" id="SM00179">
    <property type="entry name" value="EGF_CA"/>
    <property type="match status" value="1"/>
</dbReference>
<feature type="compositionally biased region" description="Low complexity" evidence="10">
    <location>
        <begin position="137"/>
        <end position="151"/>
    </location>
</feature>
<feature type="compositionally biased region" description="Low complexity" evidence="10">
    <location>
        <begin position="640"/>
        <end position="651"/>
    </location>
</feature>
<dbReference type="InterPro" id="IPR009030">
    <property type="entry name" value="Growth_fac_rcpt_cys_sf"/>
</dbReference>
<dbReference type="Gene3D" id="2.10.25.10">
    <property type="entry name" value="Laminin"/>
    <property type="match status" value="1"/>
</dbReference>
<evidence type="ECO:0000256" key="1">
    <source>
        <dbReference type="ARBA" id="ARBA00004236"/>
    </source>
</evidence>
<evidence type="ECO:0000259" key="13">
    <source>
        <dbReference type="PROSITE" id="PS50026"/>
    </source>
</evidence>
<keyword evidence="11" id="KW-0812">Transmembrane</keyword>
<evidence type="ECO:0000256" key="11">
    <source>
        <dbReference type="SAM" id="Phobius"/>
    </source>
</evidence>